<dbReference type="EMBL" id="MU274921">
    <property type="protein sequence ID" value="KAI0086813.1"/>
    <property type="molecule type" value="Genomic_DNA"/>
</dbReference>
<sequence length="420" mass="44400">MLAYPILLLLAVVGTGGTSTKSSPHASRNADSGVLGLSIDAEINLSRLSNVVAADIARAAHFKSHGQGKKRESRHRGKRQSVAISATNSAVSFTSRVKFGDPATEYTLLIDSGSSNTFVGLKKEYSATNSSHATGKTVSVTYGSGKFSGPEYTDRVDLGNNLVITTQRIAGVNHSSGFDGSFDGILGIGPTDLTQGTVSGSSEEIPTILDNLFAQKTIGAKVIGMSLPPFPSNTPGSITFGGADSSKYKGELAYTNLTKTDPAKDYWGIDQSIRYGDSTILKLTSGIVDSGSTMILLAPDAFNAYKQATGATLDDKTKLLKLPKDQYSKLQPLKFTIGGVDYTLNADAQLFPCSLNKALGGDNDSIYLVVNNLGENSVDGLSFINGYSFMERFYTVYDAANSKIGLATTEYTDSEGNCKA</sequence>
<evidence type="ECO:0000313" key="1">
    <source>
        <dbReference type="EMBL" id="KAI0086813.1"/>
    </source>
</evidence>
<keyword evidence="2" id="KW-1185">Reference proteome</keyword>
<proteinExistence type="predicted"/>
<gene>
    <name evidence="1" type="ORF">BDY19DRAFT_331390</name>
</gene>
<name>A0ACB8TXY4_9APHY</name>
<accession>A0ACB8TXY4</accession>
<organism evidence="1 2">
    <name type="scientific">Irpex rosettiformis</name>
    <dbReference type="NCBI Taxonomy" id="378272"/>
    <lineage>
        <taxon>Eukaryota</taxon>
        <taxon>Fungi</taxon>
        <taxon>Dikarya</taxon>
        <taxon>Basidiomycota</taxon>
        <taxon>Agaricomycotina</taxon>
        <taxon>Agaricomycetes</taxon>
        <taxon>Polyporales</taxon>
        <taxon>Irpicaceae</taxon>
        <taxon>Irpex</taxon>
    </lineage>
</organism>
<keyword evidence="1" id="KW-0378">Hydrolase</keyword>
<dbReference type="Proteomes" id="UP001055072">
    <property type="component" value="Unassembled WGS sequence"/>
</dbReference>
<keyword evidence="1" id="KW-0645">Protease</keyword>
<evidence type="ECO:0000313" key="2">
    <source>
        <dbReference type="Proteomes" id="UP001055072"/>
    </source>
</evidence>
<reference evidence="1" key="1">
    <citation type="journal article" date="2021" name="Environ. Microbiol.">
        <title>Gene family expansions and transcriptome signatures uncover fungal adaptations to wood decay.</title>
        <authorList>
            <person name="Hage H."/>
            <person name="Miyauchi S."/>
            <person name="Viragh M."/>
            <person name="Drula E."/>
            <person name="Min B."/>
            <person name="Chaduli D."/>
            <person name="Navarro D."/>
            <person name="Favel A."/>
            <person name="Norest M."/>
            <person name="Lesage-Meessen L."/>
            <person name="Balint B."/>
            <person name="Merenyi Z."/>
            <person name="de Eugenio L."/>
            <person name="Morin E."/>
            <person name="Martinez A.T."/>
            <person name="Baldrian P."/>
            <person name="Stursova M."/>
            <person name="Martinez M.J."/>
            <person name="Novotny C."/>
            <person name="Magnuson J.K."/>
            <person name="Spatafora J.W."/>
            <person name="Maurice S."/>
            <person name="Pangilinan J."/>
            <person name="Andreopoulos W."/>
            <person name="LaButti K."/>
            <person name="Hundley H."/>
            <person name="Na H."/>
            <person name="Kuo A."/>
            <person name="Barry K."/>
            <person name="Lipzen A."/>
            <person name="Henrissat B."/>
            <person name="Riley R."/>
            <person name="Ahrendt S."/>
            <person name="Nagy L.G."/>
            <person name="Grigoriev I.V."/>
            <person name="Martin F."/>
            <person name="Rosso M.N."/>
        </authorList>
    </citation>
    <scope>NUCLEOTIDE SEQUENCE</scope>
    <source>
        <strain evidence="1">CBS 384.51</strain>
    </source>
</reference>
<comment type="caution">
    <text evidence="1">The sequence shown here is derived from an EMBL/GenBank/DDBJ whole genome shotgun (WGS) entry which is preliminary data.</text>
</comment>
<protein>
    <submittedName>
        <fullName evidence="1">Acid protease</fullName>
    </submittedName>
</protein>